<dbReference type="InterPro" id="IPR006058">
    <property type="entry name" value="2Fe2S_fd_BS"/>
</dbReference>
<dbReference type="EMBL" id="CP011125">
    <property type="protein sequence ID" value="AKF08200.1"/>
    <property type="molecule type" value="Genomic_DNA"/>
</dbReference>
<dbReference type="Gene3D" id="3.10.20.30">
    <property type="match status" value="1"/>
</dbReference>
<dbReference type="InterPro" id="IPR001709">
    <property type="entry name" value="Flavoprot_Pyr_Nucl_cyt_Rdtase"/>
</dbReference>
<dbReference type="SUPFAM" id="SSF54292">
    <property type="entry name" value="2Fe-2S ferredoxin-like"/>
    <property type="match status" value="1"/>
</dbReference>
<sequence length="460" mass="50307">MQHGKRPLRSVDGIDVAASVLARLAPRALRPAIDQLRLDARSIADGFRGVREPTFSSHARPGFVPTPLAEIDPVLELLPTRALKRSYSTLRRDVEMIGRDFRGDRVPPTITRPRRTMTATTTPSLAPRRVKVTKLIRETRDAITIRLEALDGAPLTFEAGQFLTLHVPIDGAVVRRAYSLSSAPADGFAAVTCKRIEGGRVSTHLHERLREGDVLEVLGPSGTFVPSARMRRLVLIAGGSGITPCWSIARAVLARDPDAHVTLIYGNRSEADVIFGREIDALASERFRVVHVLADPSDAHRGPRGMLDRATFERIASELDIDDAEHFVCGPAPMMDAVREVLLARGVPRTRIHEERFQSPAERRASPIASPQLVTVRRRGRDVAITVPPDRTVLEAATERGVALPFSCAIGGCAACKCKVVEGEIRMDEPHCLSDAERAEGWVLTCVGHPTRPTTIEVPT</sequence>
<dbReference type="InterPro" id="IPR001433">
    <property type="entry name" value="OxRdtase_FAD/NAD-bd"/>
</dbReference>
<dbReference type="CDD" id="cd06214">
    <property type="entry name" value="PA_degradation_oxidoreductase_like"/>
    <property type="match status" value="1"/>
</dbReference>
<dbReference type="CDD" id="cd00207">
    <property type="entry name" value="fer2"/>
    <property type="match status" value="1"/>
</dbReference>
<dbReference type="RefSeq" id="WP_083457780.1">
    <property type="nucleotide sequence ID" value="NZ_CP011125.1"/>
</dbReference>
<dbReference type="Pfam" id="PF00970">
    <property type="entry name" value="FAD_binding_6"/>
    <property type="match status" value="1"/>
</dbReference>
<dbReference type="SUPFAM" id="SSF63380">
    <property type="entry name" value="Riboflavin synthase domain-like"/>
    <property type="match status" value="1"/>
</dbReference>
<dbReference type="InterPro" id="IPR036010">
    <property type="entry name" value="2Fe-2S_ferredoxin-like_sf"/>
</dbReference>
<dbReference type="PANTHER" id="PTHR47354">
    <property type="entry name" value="NADH OXIDOREDUCTASE HCR"/>
    <property type="match status" value="1"/>
</dbReference>
<feature type="domain" description="FAD-binding FR-type" evidence="2">
    <location>
        <begin position="125"/>
        <end position="227"/>
    </location>
</feature>
<dbReference type="PROSITE" id="PS51384">
    <property type="entry name" value="FAD_FR"/>
    <property type="match status" value="1"/>
</dbReference>
<dbReference type="GO" id="GO:0051537">
    <property type="term" value="F:2 iron, 2 sulfur cluster binding"/>
    <property type="evidence" value="ECO:0007669"/>
    <property type="project" value="InterPro"/>
</dbReference>
<protein>
    <submittedName>
        <fullName evidence="3">Phenylacetate-CoA oxygenase/reductase, PaaK subunit</fullName>
    </submittedName>
</protein>
<proteinExistence type="predicted"/>
<dbReference type="Pfam" id="PF00111">
    <property type="entry name" value="Fer2"/>
    <property type="match status" value="1"/>
</dbReference>
<dbReference type="OrthoDB" id="9806195at2"/>
<dbReference type="InterPro" id="IPR001041">
    <property type="entry name" value="2Fe-2S_ferredoxin-type"/>
</dbReference>
<evidence type="ECO:0000313" key="4">
    <source>
        <dbReference type="Proteomes" id="UP000034883"/>
    </source>
</evidence>
<dbReference type="PROSITE" id="PS00197">
    <property type="entry name" value="2FE2S_FER_1"/>
    <property type="match status" value="1"/>
</dbReference>
<dbReference type="InterPro" id="IPR017927">
    <property type="entry name" value="FAD-bd_FR_type"/>
</dbReference>
<feature type="domain" description="2Fe-2S ferredoxin-type" evidence="1">
    <location>
        <begin position="372"/>
        <end position="460"/>
    </location>
</feature>
<keyword evidence="4" id="KW-1185">Reference proteome</keyword>
<name>A0A0F6W5R6_9BACT</name>
<evidence type="ECO:0000313" key="3">
    <source>
        <dbReference type="EMBL" id="AKF08200.1"/>
    </source>
</evidence>
<dbReference type="Gene3D" id="2.40.30.10">
    <property type="entry name" value="Translation factors"/>
    <property type="match status" value="1"/>
</dbReference>
<dbReference type="PROSITE" id="PS51085">
    <property type="entry name" value="2FE2S_FER_2"/>
    <property type="match status" value="1"/>
</dbReference>
<reference evidence="3 4" key="1">
    <citation type="submission" date="2015-03" db="EMBL/GenBank/DDBJ databases">
        <title>Genome assembly of Sandaracinus amylolyticus DSM 53668.</title>
        <authorList>
            <person name="Sharma G."/>
            <person name="Subramanian S."/>
        </authorList>
    </citation>
    <scope>NUCLEOTIDE SEQUENCE [LARGE SCALE GENOMIC DNA]</scope>
    <source>
        <strain evidence="3 4">DSM 53668</strain>
    </source>
</reference>
<dbReference type="PANTHER" id="PTHR47354:SF5">
    <property type="entry name" value="PROTEIN RFBI"/>
    <property type="match status" value="1"/>
</dbReference>
<dbReference type="InterPro" id="IPR008333">
    <property type="entry name" value="Cbr1-like_FAD-bd_dom"/>
</dbReference>
<organism evidence="3 4">
    <name type="scientific">Sandaracinus amylolyticus</name>
    <dbReference type="NCBI Taxonomy" id="927083"/>
    <lineage>
        <taxon>Bacteria</taxon>
        <taxon>Pseudomonadati</taxon>
        <taxon>Myxococcota</taxon>
        <taxon>Polyangia</taxon>
        <taxon>Polyangiales</taxon>
        <taxon>Sandaracinaceae</taxon>
        <taxon>Sandaracinus</taxon>
    </lineage>
</organism>
<dbReference type="GO" id="GO:0016491">
    <property type="term" value="F:oxidoreductase activity"/>
    <property type="evidence" value="ECO:0007669"/>
    <property type="project" value="InterPro"/>
</dbReference>
<accession>A0A0F6W5R6</accession>
<dbReference type="SUPFAM" id="SSF52343">
    <property type="entry name" value="Ferredoxin reductase-like, C-terminal NADP-linked domain"/>
    <property type="match status" value="1"/>
</dbReference>
<dbReference type="Proteomes" id="UP000034883">
    <property type="component" value="Chromosome"/>
</dbReference>
<dbReference type="InterPro" id="IPR012675">
    <property type="entry name" value="Beta-grasp_dom_sf"/>
</dbReference>
<gene>
    <name evidence="3" type="ORF">DB32_005349</name>
</gene>
<dbReference type="AlphaFoldDB" id="A0A0F6W5R6"/>
<dbReference type="InterPro" id="IPR017938">
    <property type="entry name" value="Riboflavin_synthase-like_b-brl"/>
</dbReference>
<dbReference type="Gene3D" id="3.40.50.80">
    <property type="entry name" value="Nucleotide-binding domain of ferredoxin-NADP reductase (FNR) module"/>
    <property type="match status" value="1"/>
</dbReference>
<dbReference type="PRINTS" id="PR00371">
    <property type="entry name" value="FPNCR"/>
</dbReference>
<dbReference type="InterPro" id="IPR039261">
    <property type="entry name" value="FNR_nucleotide-bd"/>
</dbReference>
<dbReference type="STRING" id="927083.DB32_005349"/>
<evidence type="ECO:0000259" key="1">
    <source>
        <dbReference type="PROSITE" id="PS51085"/>
    </source>
</evidence>
<dbReference type="KEGG" id="samy:DB32_005349"/>
<dbReference type="PRINTS" id="PR00406">
    <property type="entry name" value="CYTB5RDTASE"/>
</dbReference>
<evidence type="ECO:0000259" key="2">
    <source>
        <dbReference type="PROSITE" id="PS51384"/>
    </source>
</evidence>
<dbReference type="InterPro" id="IPR050415">
    <property type="entry name" value="MRET"/>
</dbReference>
<dbReference type="Pfam" id="PF00175">
    <property type="entry name" value="NAD_binding_1"/>
    <property type="match status" value="1"/>
</dbReference>